<feature type="non-terminal residue" evidence="1">
    <location>
        <position position="1"/>
    </location>
</feature>
<reference evidence="1 2" key="1">
    <citation type="journal article" date="2020" name="Biotechnol. Biofuels">
        <title>New insights from the biogas microbiome by comprehensive genome-resolved metagenomics of nearly 1600 species originating from multiple anaerobic digesters.</title>
        <authorList>
            <person name="Campanaro S."/>
            <person name="Treu L."/>
            <person name="Rodriguez-R L.M."/>
            <person name="Kovalovszki A."/>
            <person name="Ziels R.M."/>
            <person name="Maus I."/>
            <person name="Zhu X."/>
            <person name="Kougias P.G."/>
            <person name="Basile A."/>
            <person name="Luo G."/>
            <person name="Schluter A."/>
            <person name="Konstantinidis K.T."/>
            <person name="Angelidaki I."/>
        </authorList>
    </citation>
    <scope>NUCLEOTIDE SEQUENCE [LARGE SCALE GENOMIC DNA]</scope>
    <source>
        <strain evidence="1">AS23ysBPME_344</strain>
    </source>
</reference>
<protein>
    <recommendedName>
        <fullName evidence="3">Pyruvate dehydrogenase E1 component</fullName>
    </recommendedName>
</protein>
<gene>
    <name evidence="1" type="ORF">GX356_01735</name>
</gene>
<evidence type="ECO:0000313" key="2">
    <source>
        <dbReference type="Proteomes" id="UP000568696"/>
    </source>
</evidence>
<name>A0A7X8RG71_9CORY</name>
<sequence>RRYFNIDAESVVVAVLMGLAREGKIDISVAQEAAEKYRLDDPTAV</sequence>
<dbReference type="AlphaFoldDB" id="A0A7X8RG71"/>
<evidence type="ECO:0000313" key="1">
    <source>
        <dbReference type="EMBL" id="NLP38432.1"/>
    </source>
</evidence>
<dbReference type="EMBL" id="JAAYSN010000038">
    <property type="protein sequence ID" value="NLP38432.1"/>
    <property type="molecule type" value="Genomic_DNA"/>
</dbReference>
<dbReference type="Gene3D" id="3.40.50.920">
    <property type="match status" value="1"/>
</dbReference>
<organism evidence="1 2">
    <name type="scientific">Corynebacterium pollutisoli</name>
    <dbReference type="NCBI Taxonomy" id="1610489"/>
    <lineage>
        <taxon>Bacteria</taxon>
        <taxon>Bacillati</taxon>
        <taxon>Actinomycetota</taxon>
        <taxon>Actinomycetes</taxon>
        <taxon>Mycobacteriales</taxon>
        <taxon>Corynebacteriaceae</taxon>
        <taxon>Corynebacterium</taxon>
    </lineage>
</organism>
<evidence type="ECO:0008006" key="3">
    <source>
        <dbReference type="Google" id="ProtNLM"/>
    </source>
</evidence>
<dbReference type="Proteomes" id="UP000568696">
    <property type="component" value="Unassembled WGS sequence"/>
</dbReference>
<accession>A0A7X8RG71</accession>
<proteinExistence type="predicted"/>
<comment type="caution">
    <text evidence="1">The sequence shown here is derived from an EMBL/GenBank/DDBJ whole genome shotgun (WGS) entry which is preliminary data.</text>
</comment>
<dbReference type="InterPro" id="IPR009014">
    <property type="entry name" value="Transketo_C/PFOR_II"/>
</dbReference>
<dbReference type="SUPFAM" id="SSF52922">
    <property type="entry name" value="TK C-terminal domain-like"/>
    <property type="match status" value="1"/>
</dbReference>